<reference evidence="2" key="2">
    <citation type="journal article" date="2022" name="Microbiol. Resour. Announc.">
        <title>Metagenome Sequencing to Explore Phylogenomics of Terrestrial Cyanobacteria.</title>
        <authorList>
            <person name="Ward R.D."/>
            <person name="Stajich J.E."/>
            <person name="Johansen J.R."/>
            <person name="Huntemann M."/>
            <person name="Clum A."/>
            <person name="Foster B."/>
            <person name="Foster B."/>
            <person name="Roux S."/>
            <person name="Palaniappan K."/>
            <person name="Varghese N."/>
            <person name="Mukherjee S."/>
            <person name="Reddy T.B.K."/>
            <person name="Daum C."/>
            <person name="Copeland A."/>
            <person name="Chen I.A."/>
            <person name="Ivanova N.N."/>
            <person name="Kyrpides N.C."/>
            <person name="Shapiro N."/>
            <person name="Eloe-Fadrosh E.A."/>
            <person name="Pietrasiak N."/>
        </authorList>
    </citation>
    <scope>NUCLEOTIDE SEQUENCE</scope>
    <source>
        <strain evidence="2">JT2-VF2</strain>
    </source>
</reference>
<accession>A0A951PZS3</accession>
<protein>
    <submittedName>
        <fullName evidence="2">Glycosyltransferase</fullName>
    </submittedName>
</protein>
<evidence type="ECO:0000259" key="1">
    <source>
        <dbReference type="Pfam" id="PF00535"/>
    </source>
</evidence>
<sequence>MEIPSATEYDSKKNYPQCLEGGLRLSHDYQKKSQINQPLITIITVVFNGEKHIEDTIKSVIKQKNEHISYIVIDGGSNDNTLKIIKKYETDIEYWISEPDKGIYDAMNKGWAVADDNSHILFLGAGDLILSLPTVNQMYSNKAIFGRVSLGDNGFFKSTSGWKLKLGNTLHHQALLIHKSLSMVPPFNTQYKVYADYDFNARLFNDGVNFVFSDSFIAYALPDGLTSKLYIHECLKIIEKNFGIIWKVLAAIYYLYQGTKYGFRRISIFS</sequence>
<feature type="domain" description="Glycosyltransferase 2-like" evidence="1">
    <location>
        <begin position="41"/>
        <end position="125"/>
    </location>
</feature>
<dbReference type="SUPFAM" id="SSF53448">
    <property type="entry name" value="Nucleotide-diphospho-sugar transferases"/>
    <property type="match status" value="1"/>
</dbReference>
<dbReference type="Gene3D" id="3.90.550.10">
    <property type="entry name" value="Spore Coat Polysaccharide Biosynthesis Protein SpsA, Chain A"/>
    <property type="match status" value="1"/>
</dbReference>
<organism evidence="2 3">
    <name type="scientific">Mojavia pulchra JT2-VF2</name>
    <dbReference type="NCBI Taxonomy" id="287848"/>
    <lineage>
        <taxon>Bacteria</taxon>
        <taxon>Bacillati</taxon>
        <taxon>Cyanobacteriota</taxon>
        <taxon>Cyanophyceae</taxon>
        <taxon>Nostocales</taxon>
        <taxon>Nostocaceae</taxon>
    </lineage>
</organism>
<evidence type="ECO:0000313" key="2">
    <source>
        <dbReference type="EMBL" id="MBW4561957.1"/>
    </source>
</evidence>
<dbReference type="Proteomes" id="UP000715781">
    <property type="component" value="Unassembled WGS sequence"/>
</dbReference>
<gene>
    <name evidence="2" type="ORF">KME32_12540</name>
</gene>
<dbReference type="CDD" id="cd06433">
    <property type="entry name" value="GT_2_WfgS_like"/>
    <property type="match status" value="1"/>
</dbReference>
<evidence type="ECO:0000313" key="3">
    <source>
        <dbReference type="Proteomes" id="UP000715781"/>
    </source>
</evidence>
<dbReference type="PANTHER" id="PTHR22916:SF67">
    <property type="entry name" value="COLANIC ACID BIOSYNTHESIS GLYCOSYL TRANSFERASE WCAE-RELATED"/>
    <property type="match status" value="1"/>
</dbReference>
<dbReference type="PANTHER" id="PTHR22916">
    <property type="entry name" value="GLYCOSYLTRANSFERASE"/>
    <property type="match status" value="1"/>
</dbReference>
<dbReference type="AlphaFoldDB" id="A0A951PZS3"/>
<dbReference type="InterPro" id="IPR029044">
    <property type="entry name" value="Nucleotide-diphossugar_trans"/>
</dbReference>
<proteinExistence type="predicted"/>
<reference evidence="2" key="1">
    <citation type="submission" date="2021-05" db="EMBL/GenBank/DDBJ databases">
        <authorList>
            <person name="Pietrasiak N."/>
            <person name="Ward R."/>
            <person name="Stajich J.E."/>
            <person name="Kurbessoian T."/>
        </authorList>
    </citation>
    <scope>NUCLEOTIDE SEQUENCE</scope>
    <source>
        <strain evidence="2">JT2-VF2</strain>
    </source>
</reference>
<comment type="caution">
    <text evidence="2">The sequence shown here is derived from an EMBL/GenBank/DDBJ whole genome shotgun (WGS) entry which is preliminary data.</text>
</comment>
<name>A0A951PZS3_9NOST</name>
<dbReference type="InterPro" id="IPR001173">
    <property type="entry name" value="Glyco_trans_2-like"/>
</dbReference>
<dbReference type="Pfam" id="PF00535">
    <property type="entry name" value="Glycos_transf_2"/>
    <property type="match status" value="1"/>
</dbReference>
<dbReference type="EMBL" id="JAHHHN010000006">
    <property type="protein sequence ID" value="MBW4561957.1"/>
    <property type="molecule type" value="Genomic_DNA"/>
</dbReference>